<dbReference type="EMBL" id="BAAAVI010000009">
    <property type="protein sequence ID" value="GAA2858885.1"/>
    <property type="molecule type" value="Genomic_DNA"/>
</dbReference>
<evidence type="ECO:0000313" key="2">
    <source>
        <dbReference type="EMBL" id="GAA2858885.1"/>
    </source>
</evidence>
<name>A0ABP6I9M6_9ACTN</name>
<keyword evidence="3" id="KW-1185">Reference proteome</keyword>
<feature type="compositionally biased region" description="Polar residues" evidence="1">
    <location>
        <begin position="12"/>
        <end position="22"/>
    </location>
</feature>
<dbReference type="Proteomes" id="UP001500831">
    <property type="component" value="Unassembled WGS sequence"/>
</dbReference>
<dbReference type="RefSeq" id="WP_344969532.1">
    <property type="nucleotide sequence ID" value="NZ_BAAAVI010000009.1"/>
</dbReference>
<reference evidence="3" key="1">
    <citation type="journal article" date="2019" name="Int. J. Syst. Evol. Microbiol.">
        <title>The Global Catalogue of Microorganisms (GCM) 10K type strain sequencing project: providing services to taxonomists for standard genome sequencing and annotation.</title>
        <authorList>
            <consortium name="The Broad Institute Genomics Platform"/>
            <consortium name="The Broad Institute Genome Sequencing Center for Infectious Disease"/>
            <person name="Wu L."/>
            <person name="Ma J."/>
        </authorList>
    </citation>
    <scope>NUCLEOTIDE SEQUENCE [LARGE SCALE GENOMIC DNA]</scope>
    <source>
        <strain evidence="3">JCM 6242</strain>
    </source>
</reference>
<proteinExistence type="predicted"/>
<accession>A0ABP6I9M6</accession>
<evidence type="ECO:0000313" key="3">
    <source>
        <dbReference type="Proteomes" id="UP001500831"/>
    </source>
</evidence>
<evidence type="ECO:0000256" key="1">
    <source>
        <dbReference type="SAM" id="MobiDB-lite"/>
    </source>
</evidence>
<feature type="region of interest" description="Disordered" evidence="1">
    <location>
        <begin position="1"/>
        <end position="22"/>
    </location>
</feature>
<organism evidence="2 3">
    <name type="scientific">Streptosporangium fragile</name>
    <dbReference type="NCBI Taxonomy" id="46186"/>
    <lineage>
        <taxon>Bacteria</taxon>
        <taxon>Bacillati</taxon>
        <taxon>Actinomycetota</taxon>
        <taxon>Actinomycetes</taxon>
        <taxon>Streptosporangiales</taxon>
        <taxon>Streptosporangiaceae</taxon>
        <taxon>Streptosporangium</taxon>
    </lineage>
</organism>
<sequence length="147" mass="15246">MAARPKHPLAAPQNQPRKLASTSSGIKASQVVTLTGIGVVALLLVGYCAAQGDYEEVGAECVDLNSRQPDGTYTIVDEDYCDDDDSSGSHYSGSRGAYSWYYGGTRSGGHISRGTTVRPADVRIVSRNGTVIQRGGFGGRGGSGSGS</sequence>
<gene>
    <name evidence="2" type="ORF">GCM10010517_17370</name>
</gene>
<protein>
    <submittedName>
        <fullName evidence="2">Uncharacterized protein</fullName>
    </submittedName>
</protein>
<comment type="caution">
    <text evidence="2">The sequence shown here is derived from an EMBL/GenBank/DDBJ whole genome shotgun (WGS) entry which is preliminary data.</text>
</comment>